<proteinExistence type="predicted"/>
<keyword evidence="2" id="KW-1185">Reference proteome</keyword>
<dbReference type="RefSeq" id="WP_184900006.1">
    <property type="nucleotide sequence ID" value="NZ_JACHMX010000001.1"/>
</dbReference>
<gene>
    <name evidence="1" type="ORF">HDA45_005464</name>
</gene>
<evidence type="ECO:0000313" key="1">
    <source>
        <dbReference type="EMBL" id="MBB5855377.1"/>
    </source>
</evidence>
<organism evidence="1 2">
    <name type="scientific">Amycolatopsis umgeniensis</name>
    <dbReference type="NCBI Taxonomy" id="336628"/>
    <lineage>
        <taxon>Bacteria</taxon>
        <taxon>Bacillati</taxon>
        <taxon>Actinomycetota</taxon>
        <taxon>Actinomycetes</taxon>
        <taxon>Pseudonocardiales</taxon>
        <taxon>Pseudonocardiaceae</taxon>
        <taxon>Amycolatopsis</taxon>
    </lineage>
</organism>
<name>A0A841B7T7_9PSEU</name>
<dbReference type="Proteomes" id="UP000580861">
    <property type="component" value="Unassembled WGS sequence"/>
</dbReference>
<accession>A0A841B7T7</accession>
<dbReference type="AlphaFoldDB" id="A0A841B7T7"/>
<sequence>MPETFAMDRVDRISDILYGVASGEGLIEYTPLGRRVGVRPDHLGRFLDQASIRAADRTEPLWSALVVSKATGRPSSGFYLLARRLRAEYRDLDAESIWEQERQRCYAAARPA</sequence>
<protein>
    <submittedName>
        <fullName evidence="1">Uncharacterized protein</fullName>
    </submittedName>
</protein>
<evidence type="ECO:0000313" key="2">
    <source>
        <dbReference type="Proteomes" id="UP000580861"/>
    </source>
</evidence>
<comment type="caution">
    <text evidence="1">The sequence shown here is derived from an EMBL/GenBank/DDBJ whole genome shotgun (WGS) entry which is preliminary data.</text>
</comment>
<dbReference type="EMBL" id="JACHMX010000001">
    <property type="protein sequence ID" value="MBB5855377.1"/>
    <property type="molecule type" value="Genomic_DNA"/>
</dbReference>
<reference evidence="1 2" key="1">
    <citation type="submission" date="2020-08" db="EMBL/GenBank/DDBJ databases">
        <title>Sequencing the genomes of 1000 actinobacteria strains.</title>
        <authorList>
            <person name="Klenk H.-P."/>
        </authorList>
    </citation>
    <scope>NUCLEOTIDE SEQUENCE [LARGE SCALE GENOMIC DNA]</scope>
    <source>
        <strain evidence="1 2">DSM 45272</strain>
    </source>
</reference>